<accession>A0A6P2CXD6</accession>
<reference evidence="3 4" key="1">
    <citation type="submission" date="2019-05" db="EMBL/GenBank/DDBJ databases">
        <authorList>
            <consortium name="Science for Life Laboratories"/>
        </authorList>
    </citation>
    <scope>NUCLEOTIDE SEQUENCE [LARGE SCALE GENOMIC DNA]</scope>
    <source>
        <strain evidence="3">Soil9</strain>
    </source>
</reference>
<dbReference type="AlphaFoldDB" id="A0A6P2CXD6"/>
<evidence type="ECO:0000259" key="1">
    <source>
        <dbReference type="Pfam" id="PF00534"/>
    </source>
</evidence>
<dbReference type="Proteomes" id="UP000464178">
    <property type="component" value="Chromosome"/>
</dbReference>
<evidence type="ECO:0000313" key="3">
    <source>
        <dbReference type="EMBL" id="VTR93661.1"/>
    </source>
</evidence>
<evidence type="ECO:0000259" key="2">
    <source>
        <dbReference type="Pfam" id="PF13579"/>
    </source>
</evidence>
<dbReference type="InterPro" id="IPR028098">
    <property type="entry name" value="Glyco_trans_4-like_N"/>
</dbReference>
<proteinExistence type="predicted"/>
<dbReference type="PANTHER" id="PTHR12526:SF630">
    <property type="entry name" value="GLYCOSYLTRANSFERASE"/>
    <property type="match status" value="1"/>
</dbReference>
<dbReference type="GO" id="GO:0016757">
    <property type="term" value="F:glycosyltransferase activity"/>
    <property type="evidence" value="ECO:0007669"/>
    <property type="project" value="InterPro"/>
</dbReference>
<dbReference type="Gene3D" id="3.40.50.2000">
    <property type="entry name" value="Glycogen Phosphorylase B"/>
    <property type="match status" value="2"/>
</dbReference>
<keyword evidence="4" id="KW-1185">Reference proteome</keyword>
<dbReference type="SUPFAM" id="SSF53756">
    <property type="entry name" value="UDP-Glycosyltransferase/glycogen phosphorylase"/>
    <property type="match status" value="1"/>
</dbReference>
<dbReference type="PANTHER" id="PTHR12526">
    <property type="entry name" value="GLYCOSYLTRANSFERASE"/>
    <property type="match status" value="1"/>
</dbReference>
<dbReference type="Pfam" id="PF13579">
    <property type="entry name" value="Glyco_trans_4_4"/>
    <property type="match status" value="1"/>
</dbReference>
<protein>
    <recommendedName>
        <fullName evidence="5">Glycosyltransferase subfamily 4-like N-terminal domain-containing protein</fullName>
    </recommendedName>
</protein>
<feature type="domain" description="Glycosyltransferase subfamily 4-like N-terminal" evidence="2">
    <location>
        <begin position="18"/>
        <end position="168"/>
    </location>
</feature>
<gene>
    <name evidence="3" type="ORF">SOIL9_40530</name>
</gene>
<name>A0A6P2CXD6_9BACT</name>
<organism evidence="3 4">
    <name type="scientific">Gemmata massiliana</name>
    <dbReference type="NCBI Taxonomy" id="1210884"/>
    <lineage>
        <taxon>Bacteria</taxon>
        <taxon>Pseudomonadati</taxon>
        <taxon>Planctomycetota</taxon>
        <taxon>Planctomycetia</taxon>
        <taxon>Gemmatales</taxon>
        <taxon>Gemmataceae</taxon>
        <taxon>Gemmata</taxon>
    </lineage>
</organism>
<evidence type="ECO:0008006" key="5">
    <source>
        <dbReference type="Google" id="ProtNLM"/>
    </source>
</evidence>
<dbReference type="InterPro" id="IPR001296">
    <property type="entry name" value="Glyco_trans_1"/>
</dbReference>
<dbReference type="KEGG" id="gms:SOIL9_40530"/>
<sequence>MPQPMLHVVHVVGQFEMGGMEKLLVEFARHCDRDRFKLSFLALGKRGIVADEIESLGWPVESLGLAPGLDPWLIIRLGLLFRRLGVDVVHTHNTRPLLYAGPAASLARVKRVIHTRHGQRFKAPRHENAMFRLAALTANRVVCVSHDSARLTRAEGVAPRRIRTILNGIDTTRFQPATPEHVNPALAVGRFSPEKDFANLIHAAAIAVRSDPTFRLDIAGDGKCMPEIRQQVADLNLGRTVQLLGQISDIPTLLTQASCFTLASLTEGISLTILEAMAAGLPVIATRVGGNPEIIAEGETGLLVPASNPEALAKTLLTLWQDSTRRRKMGDAGRARIQKEFDVRKMVIEYERLYLE</sequence>
<dbReference type="EMBL" id="LR593886">
    <property type="protein sequence ID" value="VTR93661.1"/>
    <property type="molecule type" value="Genomic_DNA"/>
</dbReference>
<evidence type="ECO:0000313" key="4">
    <source>
        <dbReference type="Proteomes" id="UP000464178"/>
    </source>
</evidence>
<dbReference type="Pfam" id="PF00534">
    <property type="entry name" value="Glycos_transf_1"/>
    <property type="match status" value="1"/>
</dbReference>
<feature type="domain" description="Glycosyl transferase family 1" evidence="1">
    <location>
        <begin position="170"/>
        <end position="335"/>
    </location>
</feature>